<organism evidence="2 3">
    <name type="scientific">Pseudoalteromonas phenolica</name>
    <dbReference type="NCBI Taxonomy" id="161398"/>
    <lineage>
        <taxon>Bacteria</taxon>
        <taxon>Pseudomonadati</taxon>
        <taxon>Pseudomonadota</taxon>
        <taxon>Gammaproteobacteria</taxon>
        <taxon>Alteromonadales</taxon>
        <taxon>Pseudoalteromonadaceae</taxon>
        <taxon>Pseudoalteromonas</taxon>
    </lineage>
</organism>
<evidence type="ECO:0000259" key="1">
    <source>
        <dbReference type="PROSITE" id="PS51841"/>
    </source>
</evidence>
<dbReference type="PROSITE" id="PS51841">
    <property type="entry name" value="LTD"/>
    <property type="match status" value="1"/>
</dbReference>
<proteinExistence type="predicted"/>
<dbReference type="InterPro" id="IPR001322">
    <property type="entry name" value="Lamin_tail_dom"/>
</dbReference>
<reference evidence="2 3" key="1">
    <citation type="submission" date="2018-01" db="EMBL/GenBank/DDBJ databases">
        <title>Co-occurrence of chitin degradation, pigmentation and bioactivity in marine Pseudoalteromonas.</title>
        <authorList>
            <person name="Paulsen S."/>
            <person name="Gram L."/>
            <person name="Machado H."/>
        </authorList>
    </citation>
    <scope>NUCLEOTIDE SEQUENCE [LARGE SCALE GENOMIC DNA]</scope>
    <source>
        <strain evidence="2 3">S3663</strain>
    </source>
</reference>
<dbReference type="SUPFAM" id="SSF74853">
    <property type="entry name" value="Lamin A/C globular tail domain"/>
    <property type="match status" value="2"/>
</dbReference>
<dbReference type="Pfam" id="PF00932">
    <property type="entry name" value="LTD"/>
    <property type="match status" value="2"/>
</dbReference>
<evidence type="ECO:0000313" key="3">
    <source>
        <dbReference type="Proteomes" id="UP000309186"/>
    </source>
</evidence>
<sequence length="284" mass="32532">MNIFIKRLKELTVNFETRQNMANEIWQIDARSALDKVHQQIKNNTLNSLPNLQNQRHAHGAIQSYWHSCFKLMAPLQVQIEYVNSTSSNESVELKNTGPAIIDLESWRLELAETGETLFTFPRNSYIKPSQILKVEQQQSTFMFNKPSPVFKQCGCHIRLLDAEGSVVSAWVNGRKAHESIIISHISHDTNTNRNKDKDHIELINLSTSWVDLSGWTICIKDGPEFTFAQMAKMEPCSELKIYANHNEPGCYSFDSSTPIFQQTTSTVALLDKNKQRVNEYHFA</sequence>
<protein>
    <recommendedName>
        <fullName evidence="1">LTD domain-containing protein</fullName>
    </recommendedName>
</protein>
<dbReference type="Gene3D" id="2.60.40.1260">
    <property type="entry name" value="Lamin Tail domain"/>
    <property type="match status" value="2"/>
</dbReference>
<dbReference type="InterPro" id="IPR036415">
    <property type="entry name" value="Lamin_tail_dom_sf"/>
</dbReference>
<comment type="caution">
    <text evidence="2">The sequence shown here is derived from an EMBL/GenBank/DDBJ whole genome shotgun (WGS) entry which is preliminary data.</text>
</comment>
<gene>
    <name evidence="2" type="ORF">C1E24_12510</name>
</gene>
<evidence type="ECO:0000313" key="2">
    <source>
        <dbReference type="EMBL" id="TLX46681.1"/>
    </source>
</evidence>
<dbReference type="Proteomes" id="UP000309186">
    <property type="component" value="Unassembled WGS sequence"/>
</dbReference>
<dbReference type="AlphaFoldDB" id="A0A5R9Q0N2"/>
<feature type="domain" description="LTD" evidence="1">
    <location>
        <begin position="50"/>
        <end position="177"/>
    </location>
</feature>
<dbReference type="OrthoDB" id="6294868at2"/>
<dbReference type="EMBL" id="PPSW01000019">
    <property type="protein sequence ID" value="TLX46681.1"/>
    <property type="molecule type" value="Genomic_DNA"/>
</dbReference>
<name>A0A5R9Q0N2_9GAMM</name>
<accession>A0A5R9Q0N2</accession>